<evidence type="ECO:0000313" key="2">
    <source>
        <dbReference type="EMBL" id="OWQ91999.1"/>
    </source>
</evidence>
<evidence type="ECO:0000313" key="3">
    <source>
        <dbReference type="Proteomes" id="UP000197468"/>
    </source>
</evidence>
<proteinExistence type="predicted"/>
<dbReference type="EMBL" id="NIOF01000002">
    <property type="protein sequence ID" value="OWQ91999.1"/>
    <property type="molecule type" value="Genomic_DNA"/>
</dbReference>
<comment type="caution">
    <text evidence="2">The sequence shown here is derived from an EMBL/GenBank/DDBJ whole genome shotgun (WGS) entry which is preliminary data.</text>
</comment>
<evidence type="ECO:0000256" key="1">
    <source>
        <dbReference type="SAM" id="MobiDB-lite"/>
    </source>
</evidence>
<dbReference type="RefSeq" id="WP_088383807.1">
    <property type="nucleotide sequence ID" value="NZ_NIOF01000002.1"/>
</dbReference>
<evidence type="ECO:0008006" key="4">
    <source>
        <dbReference type="Google" id="ProtNLM"/>
    </source>
</evidence>
<dbReference type="OrthoDB" id="5688154at2"/>
<sequence>MNDQQIENEIQAKGLTAPRVTRSQIEDAIASIDFVTHTSASGQILRWAVLNMVNGYAVVGRPSVAVSPENDDAELGKEIATDNSINEAWPLLGYELKSKLAHQAELRAEVETKTYSDGTTATGVSPLPSDSPADRTA</sequence>
<name>A0A246JID2_9BURK</name>
<organism evidence="2 3">
    <name type="scientific">Roseateles aquatilis</name>
    <dbReference type="NCBI Taxonomy" id="431061"/>
    <lineage>
        <taxon>Bacteria</taxon>
        <taxon>Pseudomonadati</taxon>
        <taxon>Pseudomonadota</taxon>
        <taxon>Betaproteobacteria</taxon>
        <taxon>Burkholderiales</taxon>
        <taxon>Sphaerotilaceae</taxon>
        <taxon>Roseateles</taxon>
    </lineage>
</organism>
<dbReference type="InterPro" id="IPR025915">
    <property type="entry name" value="Phage_gp49_66"/>
</dbReference>
<dbReference type="AlphaFoldDB" id="A0A246JID2"/>
<reference evidence="2 3" key="1">
    <citation type="journal article" date="2008" name="Int. J. Syst. Evol. Microbiol.">
        <title>Description of Roseateles aquatilis sp. nov. and Roseateles terrae sp. nov., in the class Betaproteobacteria, and emended description of the genus Roseateles.</title>
        <authorList>
            <person name="Gomila M."/>
            <person name="Bowien B."/>
            <person name="Falsen E."/>
            <person name="Moore E.R."/>
            <person name="Lalucat J."/>
        </authorList>
    </citation>
    <scope>NUCLEOTIDE SEQUENCE [LARGE SCALE GENOMIC DNA]</scope>
    <source>
        <strain evidence="2 3">CCUG 48205</strain>
    </source>
</reference>
<keyword evidence="3" id="KW-1185">Reference proteome</keyword>
<dbReference type="Proteomes" id="UP000197468">
    <property type="component" value="Unassembled WGS sequence"/>
</dbReference>
<accession>A0A246JID2</accession>
<protein>
    <recommendedName>
        <fullName evidence="4">Phage protein</fullName>
    </recommendedName>
</protein>
<feature type="region of interest" description="Disordered" evidence="1">
    <location>
        <begin position="110"/>
        <end position="137"/>
    </location>
</feature>
<gene>
    <name evidence="2" type="ORF">CDN99_06470</name>
</gene>
<dbReference type="Pfam" id="PF13876">
    <property type="entry name" value="Phage_gp49_66"/>
    <property type="match status" value="1"/>
</dbReference>